<feature type="transmembrane region" description="Helical" evidence="1">
    <location>
        <begin position="14"/>
        <end position="32"/>
    </location>
</feature>
<evidence type="ECO:0000313" key="2">
    <source>
        <dbReference type="EMBL" id="KAF6754635.1"/>
    </source>
</evidence>
<dbReference type="Proteomes" id="UP000521943">
    <property type="component" value="Unassembled WGS sequence"/>
</dbReference>
<comment type="caution">
    <text evidence="2">The sequence shown here is derived from an EMBL/GenBank/DDBJ whole genome shotgun (WGS) entry which is preliminary data.</text>
</comment>
<protein>
    <submittedName>
        <fullName evidence="2">Uncharacterized protein</fullName>
    </submittedName>
</protein>
<reference evidence="2 3" key="1">
    <citation type="submission" date="2020-07" db="EMBL/GenBank/DDBJ databases">
        <title>Comparative genomics of pyrophilous fungi reveals a link between fire events and developmental genes.</title>
        <authorList>
            <consortium name="DOE Joint Genome Institute"/>
            <person name="Steindorff A.S."/>
            <person name="Carver A."/>
            <person name="Calhoun S."/>
            <person name="Stillman K."/>
            <person name="Liu H."/>
            <person name="Lipzen A."/>
            <person name="Pangilinan J."/>
            <person name="Labutti K."/>
            <person name="Bruns T.D."/>
            <person name="Grigoriev I.V."/>
        </authorList>
    </citation>
    <scope>NUCLEOTIDE SEQUENCE [LARGE SCALE GENOMIC DNA]</scope>
    <source>
        <strain evidence="2 3">CBS 144469</strain>
    </source>
</reference>
<keyword evidence="1" id="KW-0812">Transmembrane</keyword>
<accession>A0A8H6HWR8</accession>
<proteinExistence type="predicted"/>
<keyword evidence="1" id="KW-0472">Membrane</keyword>
<sequence length="94" mass="10307">MYTYTLFSVRVRPLVGWGVLLIHIFVFSWFIFGSSVQFLSGACALYARCARLIPCLPPCLRPWCFCASSACALLLHCACASTPLSGAAAFYIFA</sequence>
<gene>
    <name evidence="2" type="ORF">DFP72DRAFT_361552</name>
</gene>
<organism evidence="2 3">
    <name type="scientific">Ephemerocybe angulata</name>
    <dbReference type="NCBI Taxonomy" id="980116"/>
    <lineage>
        <taxon>Eukaryota</taxon>
        <taxon>Fungi</taxon>
        <taxon>Dikarya</taxon>
        <taxon>Basidiomycota</taxon>
        <taxon>Agaricomycotina</taxon>
        <taxon>Agaricomycetes</taxon>
        <taxon>Agaricomycetidae</taxon>
        <taxon>Agaricales</taxon>
        <taxon>Agaricineae</taxon>
        <taxon>Psathyrellaceae</taxon>
        <taxon>Ephemerocybe</taxon>
    </lineage>
</organism>
<keyword evidence="1" id="KW-1133">Transmembrane helix</keyword>
<dbReference type="EMBL" id="JACGCI010000033">
    <property type="protein sequence ID" value="KAF6754635.1"/>
    <property type="molecule type" value="Genomic_DNA"/>
</dbReference>
<keyword evidence="3" id="KW-1185">Reference proteome</keyword>
<evidence type="ECO:0000313" key="3">
    <source>
        <dbReference type="Proteomes" id="UP000521943"/>
    </source>
</evidence>
<name>A0A8H6HWR8_9AGAR</name>
<evidence type="ECO:0000256" key="1">
    <source>
        <dbReference type="SAM" id="Phobius"/>
    </source>
</evidence>
<dbReference type="AlphaFoldDB" id="A0A8H6HWR8"/>